<proteinExistence type="predicted"/>
<feature type="transmembrane region" description="Helical" evidence="1">
    <location>
        <begin position="12"/>
        <end position="31"/>
    </location>
</feature>
<evidence type="ECO:0000313" key="3">
    <source>
        <dbReference type="Proteomes" id="UP000440004"/>
    </source>
</evidence>
<reference evidence="2 3" key="1">
    <citation type="submission" date="2019-10" db="EMBL/GenBank/DDBJ databases">
        <title>Alkalibaculum tamaniensis sp.nov., a new alkaliphilic acetogen, isolated on methoxylated aromatics from a mud volcano.</title>
        <authorList>
            <person name="Khomyakova M.A."/>
            <person name="Merkel A.Y."/>
            <person name="Bonch-Osmolovskaya E.A."/>
            <person name="Slobodkin A.I."/>
        </authorList>
    </citation>
    <scope>NUCLEOTIDE SEQUENCE [LARGE SCALE GENOMIC DNA]</scope>
    <source>
        <strain evidence="2 3">M08DMB</strain>
    </source>
</reference>
<dbReference type="RefSeq" id="WP_152806923.1">
    <property type="nucleotide sequence ID" value="NZ_WHNX01000059.1"/>
</dbReference>
<gene>
    <name evidence="2" type="ORF">GC105_16220</name>
</gene>
<organism evidence="2 3">
    <name type="scientific">Alkalibaculum sporogenes</name>
    <dbReference type="NCBI Taxonomy" id="2655001"/>
    <lineage>
        <taxon>Bacteria</taxon>
        <taxon>Bacillati</taxon>
        <taxon>Bacillota</taxon>
        <taxon>Clostridia</taxon>
        <taxon>Eubacteriales</taxon>
        <taxon>Eubacteriaceae</taxon>
        <taxon>Alkalibaculum</taxon>
    </lineage>
</organism>
<keyword evidence="1" id="KW-0472">Membrane</keyword>
<evidence type="ECO:0000313" key="2">
    <source>
        <dbReference type="EMBL" id="MPW27312.1"/>
    </source>
</evidence>
<keyword evidence="1" id="KW-1133">Transmembrane helix</keyword>
<evidence type="ECO:0008006" key="4">
    <source>
        <dbReference type="Google" id="ProtNLM"/>
    </source>
</evidence>
<keyword evidence="3" id="KW-1185">Reference proteome</keyword>
<accession>A0A6A7KD80</accession>
<comment type="caution">
    <text evidence="2">The sequence shown here is derived from an EMBL/GenBank/DDBJ whole genome shotgun (WGS) entry which is preliminary data.</text>
</comment>
<protein>
    <recommendedName>
        <fullName evidence="4">Type 4 fimbrial biogenesis protein PilX N-terminal domain-containing protein</fullName>
    </recommendedName>
</protein>
<evidence type="ECO:0000256" key="1">
    <source>
        <dbReference type="SAM" id="Phobius"/>
    </source>
</evidence>
<sequence length="449" mass="48184">MKKVDKNESGMILVTVIIIGAILIILGTALLSTGVMEVRSGNYYENSTQAYYVAKAGADILARKIIDKDIVITDYPVTFTGSIEDDYYTIDISKQGQDIIIKSIGDRKGIQKEIKLYLLENIETTTKYDFDMAIFSDNNINLTGGAAIIGNIGTNSINHSAIKIDGGASVTGTVFVGAGADVNQVINIPNWMTKPNSNNLSEKRNYQMPVMPIVPTGLSTPENDIKNYGGTDFVSGIKDGVMQVSGSINYDFKMDSDVYFSQINLLSNKVISIDVGNQDRVIVVDTLNASNGEIYINGTGSLSIYVKNTFNLGSSYINWDGSNLSPKKLNVFYYGNDSVVFASDSKFCGKFQSNLSPLTFSGGGNLNGTIISSTPGKIIVSGGHDAYTNVLYAPEALVNIGGGGNFKGSIICKNMDASGGGVVTYKDPNTVSIPVNVGGSISYEKRHYQ</sequence>
<keyword evidence="1" id="KW-0812">Transmembrane</keyword>
<dbReference type="EMBL" id="WHNX01000059">
    <property type="protein sequence ID" value="MPW27312.1"/>
    <property type="molecule type" value="Genomic_DNA"/>
</dbReference>
<name>A0A6A7KD80_9FIRM</name>
<dbReference type="AlphaFoldDB" id="A0A6A7KD80"/>
<dbReference type="Proteomes" id="UP000440004">
    <property type="component" value="Unassembled WGS sequence"/>
</dbReference>